<reference evidence="3 4" key="1">
    <citation type="submission" date="2023-09" db="EMBL/GenBank/DDBJ databases">
        <title>Microbial mechanism of fulvic acid promoting antimony reduction mineralization in rice fields.</title>
        <authorList>
            <person name="Chen G."/>
            <person name="Lan J."/>
        </authorList>
    </citation>
    <scope>NUCLEOTIDE SEQUENCE [LARGE SCALE GENOMIC DNA]</scope>
    <source>
        <strain evidence="3 4">PS1</strain>
    </source>
</reference>
<gene>
    <name evidence="3" type="ORF">RH061_21195</name>
</gene>
<dbReference type="Gene3D" id="3.40.50.2000">
    <property type="entry name" value="Glycogen Phosphorylase B"/>
    <property type="match status" value="2"/>
</dbReference>
<dbReference type="SUPFAM" id="SSF53756">
    <property type="entry name" value="UDP-Glycosyltransferase/glycogen phosphorylase"/>
    <property type="match status" value="1"/>
</dbReference>
<protein>
    <submittedName>
        <fullName evidence="3">Glycosyltransferase</fullName>
        <ecNumber evidence="3">2.4.-.-</ecNumber>
    </submittedName>
</protein>
<organism evidence="3 4">
    <name type="scientific">Mesobacillus jeotgali</name>
    <dbReference type="NCBI Taxonomy" id="129985"/>
    <lineage>
        <taxon>Bacteria</taxon>
        <taxon>Bacillati</taxon>
        <taxon>Bacillota</taxon>
        <taxon>Bacilli</taxon>
        <taxon>Bacillales</taxon>
        <taxon>Bacillaceae</taxon>
        <taxon>Mesobacillus</taxon>
    </lineage>
</organism>
<keyword evidence="1 3" id="KW-0808">Transferase</keyword>
<dbReference type="PANTHER" id="PTHR46401">
    <property type="entry name" value="GLYCOSYLTRANSFERASE WBBK-RELATED"/>
    <property type="match status" value="1"/>
</dbReference>
<evidence type="ECO:0000256" key="1">
    <source>
        <dbReference type="ARBA" id="ARBA00022679"/>
    </source>
</evidence>
<sequence>MKKLLIFANPFLPSAGIGTKRISKFVKYLPANGWEPIVVAPKIKQADEFDQNQDYTIHRVPLIGPALVYDLARKLFPRKRGTGKVSSANNNSPKQGSPRSKVFNDWLFIPDQYILWGIFAAFKAAKSVNKDEVEACFATGPSFSSLIAGTLYSKFTGKKLYLDFRDPWIGNEFIHHKTKLHYKINAMLEKFVVKQAEKVISVAPALQEQFQNRYPQYAEKFIVINNGYDPDDIPEINSFNTNKEEFTITHTGTFYGEKNPGTFLQALHLLKIENPDLLLKVKFVGGFDDSYKEYVENHNLAEWVEHVGFVPYLESMRHQAESDTLLLIPGPGLGTVTGKFYEYLSMKKPILTIGLKNSNLERLLDYTDSGIVAEAHSPQEIKQVILDLVSRSKSFSFENIEQFRFDLLAEQLIKVIENQKIQERQV</sequence>
<proteinExistence type="predicted"/>
<dbReference type="Proteomes" id="UP001303324">
    <property type="component" value="Chromosome"/>
</dbReference>
<dbReference type="EC" id="2.4.-.-" evidence="3"/>
<name>A0ABY9VFD8_9BACI</name>
<dbReference type="PANTHER" id="PTHR46401:SF2">
    <property type="entry name" value="GLYCOSYLTRANSFERASE WBBK-RELATED"/>
    <property type="match status" value="1"/>
</dbReference>
<evidence type="ECO:0000313" key="3">
    <source>
        <dbReference type="EMBL" id="WNF22639.1"/>
    </source>
</evidence>
<evidence type="ECO:0000259" key="2">
    <source>
        <dbReference type="Pfam" id="PF00534"/>
    </source>
</evidence>
<dbReference type="RefSeq" id="WP_311072741.1">
    <property type="nucleotide sequence ID" value="NZ_CP134494.1"/>
</dbReference>
<keyword evidence="3" id="KW-0328">Glycosyltransferase</keyword>
<feature type="domain" description="Glycosyl transferase family 1" evidence="2">
    <location>
        <begin position="236"/>
        <end position="392"/>
    </location>
</feature>
<accession>A0ABY9VFD8</accession>
<keyword evidence="4" id="KW-1185">Reference proteome</keyword>
<dbReference type="GO" id="GO:0016757">
    <property type="term" value="F:glycosyltransferase activity"/>
    <property type="evidence" value="ECO:0007669"/>
    <property type="project" value="UniProtKB-KW"/>
</dbReference>
<evidence type="ECO:0000313" key="4">
    <source>
        <dbReference type="Proteomes" id="UP001303324"/>
    </source>
</evidence>
<dbReference type="EMBL" id="CP134494">
    <property type="protein sequence ID" value="WNF22639.1"/>
    <property type="molecule type" value="Genomic_DNA"/>
</dbReference>
<dbReference type="Pfam" id="PF00534">
    <property type="entry name" value="Glycos_transf_1"/>
    <property type="match status" value="1"/>
</dbReference>
<dbReference type="InterPro" id="IPR001296">
    <property type="entry name" value="Glyco_trans_1"/>
</dbReference>